<reference evidence="1 2" key="1">
    <citation type="journal article" date="2018" name="Mol. Biol. Evol.">
        <title>Broad Genomic Sampling Reveals a Smut Pathogenic Ancestry of the Fungal Clade Ustilaginomycotina.</title>
        <authorList>
            <person name="Kijpornyongpan T."/>
            <person name="Mondo S.J."/>
            <person name="Barry K."/>
            <person name="Sandor L."/>
            <person name="Lee J."/>
            <person name="Lipzen A."/>
            <person name="Pangilinan J."/>
            <person name="LaButti K."/>
            <person name="Hainaut M."/>
            <person name="Henrissat B."/>
            <person name="Grigoriev I.V."/>
            <person name="Spatafora J.W."/>
            <person name="Aime M.C."/>
        </authorList>
    </citation>
    <scope>NUCLEOTIDE SEQUENCE [LARGE SCALE GENOMIC DNA]</scope>
    <source>
        <strain evidence="1 2">SA 807</strain>
    </source>
</reference>
<dbReference type="EMBL" id="KZ819723">
    <property type="protein sequence ID" value="PWN53479.1"/>
    <property type="molecule type" value="Genomic_DNA"/>
</dbReference>
<proteinExistence type="predicted"/>
<protein>
    <submittedName>
        <fullName evidence="1">Uncharacterized protein</fullName>
    </submittedName>
</protein>
<keyword evidence="2" id="KW-1185">Reference proteome</keyword>
<accession>A0ACD0P614</accession>
<dbReference type="Proteomes" id="UP000245626">
    <property type="component" value="Unassembled WGS sequence"/>
</dbReference>
<evidence type="ECO:0000313" key="2">
    <source>
        <dbReference type="Proteomes" id="UP000245626"/>
    </source>
</evidence>
<evidence type="ECO:0000313" key="1">
    <source>
        <dbReference type="EMBL" id="PWN53479.1"/>
    </source>
</evidence>
<sequence>MYPAGDNSNQHKYTFVESSDRSPPIAMGSPLAFPTPHLPHGAEPYPTRPPVHGNPSSDSADAVKMEYSAPPRLASKHVPNKDFLKSYIILATLFAFYLVCLGLWLHSHRYPISVAPSNMWKAQSGINVATAVLSAVFLGLIVAFASKAASQRILVQGGTLINVSESLEAWAGPGRAAVALSSAIQQGERRGLLRLFFIALFLGLVTLSTGVITAIFTLGVKNGEAPRNTTIVPFTSYITAPMDITHAPLLDLDELSLEVDGLSSSTFVGQGQFEAGLAGSVVHDMVLESERQPGRAVVQGIHMDVKCGTPETVSNYTFRLIQVDSQHQRVDIAFNISGHHFDDESNLPFKPRPVDQGRSNDPTDVYHATLADTAVWGNGVGYKENKAALVRTPLNLQRSINGTFLSQIGSSITPMTDDRFIYGWNDLSVVFFKINDVEDTAYGSFLDSNGDSAPEYPVDVPPPSDVYDTYIGQNLDGSTPLVGPDTKLNWTINVIGCSLNPKSVQVEVDTLTGLAQPASLPQVDLNRTWSTWLPRLAWRDTSIPAPEQTFNQSFTTLPEKFFSIFDTSLTAFTPAAEAGCAFNSTWFCHPMSLSERYIDQKWRETIGVRALSDPATKSTKGGADVLRGIFDRARIDSLSTFEQTLSNMTARVFYQRAWNSLHTTRLFTIKYESLNTQVHASQEPIQTVVLRINPWAVFVGLASSLGALAMAIILCRPLKSTEPHVYGSSLIQISALLSASDIPAHLLHADSSEIDSLRKLGRFNIALDSDGARLVTNHQV</sequence>
<organism evidence="1 2">
    <name type="scientific">Violaceomyces palustris</name>
    <dbReference type="NCBI Taxonomy" id="1673888"/>
    <lineage>
        <taxon>Eukaryota</taxon>
        <taxon>Fungi</taxon>
        <taxon>Dikarya</taxon>
        <taxon>Basidiomycota</taxon>
        <taxon>Ustilaginomycotina</taxon>
        <taxon>Ustilaginomycetes</taxon>
        <taxon>Violaceomycetales</taxon>
        <taxon>Violaceomycetaceae</taxon>
        <taxon>Violaceomyces</taxon>
    </lineage>
</organism>
<name>A0ACD0P614_9BASI</name>
<gene>
    <name evidence="1" type="ORF">IE53DRAFT_366295</name>
</gene>